<evidence type="ECO:0000256" key="1">
    <source>
        <dbReference type="ARBA" id="ARBA00010944"/>
    </source>
</evidence>
<sequence length="300" mass="31884">MKRSSVPVAATGLGGLVGSRVRAGTAGEVDWLPLQVDIREPDATLTRVAATPADVVVNFAAFTDVSAAYAQRGREDGPCFRTNVLGARHLARACARAGKHLVHISTDYVFAGDRAGVYTEDEPGDATEDWYGFTKRLAEDEIRARCDGAAIVRIAAPFSALPGVKEEVVGAVLRQLGERTLPPMFVDRVFTPTCIEDLAALLVAVIRGRVAGTFHAVTTQPLSPYDFAVLIADAYGRDAGRVRRGELADYLSRGGRPYPRRLALANAATGDRLGVSLRDVPTCLAAMRATAMTGTAACRG</sequence>
<comment type="pathway">
    <text evidence="2">Carbohydrate biosynthesis; dTDP-L-rhamnose biosynthesis.</text>
</comment>
<dbReference type="SUPFAM" id="SSF51735">
    <property type="entry name" value="NAD(P)-binding Rossmann-fold domains"/>
    <property type="match status" value="1"/>
</dbReference>
<keyword evidence="2" id="KW-0521">NADP</keyword>
<evidence type="ECO:0000256" key="2">
    <source>
        <dbReference type="RuleBase" id="RU364082"/>
    </source>
</evidence>
<dbReference type="Proteomes" id="UP001500218">
    <property type="component" value="Unassembled WGS sequence"/>
</dbReference>
<dbReference type="RefSeq" id="WP_344136136.1">
    <property type="nucleotide sequence ID" value="NZ_BAAALT010000177.1"/>
</dbReference>
<dbReference type="InterPro" id="IPR036291">
    <property type="entry name" value="NAD(P)-bd_dom_sf"/>
</dbReference>
<dbReference type="InterPro" id="IPR005913">
    <property type="entry name" value="dTDP_dehydrorham_reduct"/>
</dbReference>
<gene>
    <name evidence="4" type="primary">rfbD_2</name>
    <name evidence="4" type="ORF">GCM10009682_46220</name>
</gene>
<accession>A0ABN2MCL8</accession>
<evidence type="ECO:0000259" key="3">
    <source>
        <dbReference type="Pfam" id="PF04321"/>
    </source>
</evidence>
<dbReference type="PANTHER" id="PTHR10491">
    <property type="entry name" value="DTDP-4-DEHYDRORHAMNOSE REDUCTASE"/>
    <property type="match status" value="1"/>
</dbReference>
<evidence type="ECO:0000313" key="5">
    <source>
        <dbReference type="Proteomes" id="UP001500218"/>
    </source>
</evidence>
<reference evidence="4 5" key="1">
    <citation type="journal article" date="2019" name="Int. J. Syst. Evol. Microbiol.">
        <title>The Global Catalogue of Microorganisms (GCM) 10K type strain sequencing project: providing services to taxonomists for standard genome sequencing and annotation.</title>
        <authorList>
            <consortium name="The Broad Institute Genomics Platform"/>
            <consortium name="The Broad Institute Genome Sequencing Center for Infectious Disease"/>
            <person name="Wu L."/>
            <person name="Ma J."/>
        </authorList>
    </citation>
    <scope>NUCLEOTIDE SEQUENCE [LARGE SCALE GENOMIC DNA]</scope>
    <source>
        <strain evidence="4 5">JCM 13250</strain>
    </source>
</reference>
<dbReference type="EC" id="1.1.1.133" evidence="2"/>
<keyword evidence="5" id="KW-1185">Reference proteome</keyword>
<comment type="caution">
    <text evidence="4">The sequence shown here is derived from an EMBL/GenBank/DDBJ whole genome shotgun (WGS) entry which is preliminary data.</text>
</comment>
<dbReference type="EMBL" id="BAAALT010000177">
    <property type="protein sequence ID" value="GAA1820802.1"/>
    <property type="molecule type" value="Genomic_DNA"/>
</dbReference>
<comment type="function">
    <text evidence="2">Catalyzes the reduction of dTDP-6-deoxy-L-lyxo-4-hexulose to yield dTDP-L-rhamnose.</text>
</comment>
<comment type="similarity">
    <text evidence="1 2">Belongs to the dTDP-4-dehydrorhamnose reductase family.</text>
</comment>
<feature type="domain" description="RmlD-like substrate binding" evidence="3">
    <location>
        <begin position="10"/>
        <end position="266"/>
    </location>
</feature>
<evidence type="ECO:0000313" key="4">
    <source>
        <dbReference type="EMBL" id="GAA1820802.1"/>
    </source>
</evidence>
<protein>
    <recommendedName>
        <fullName evidence="2">dTDP-4-dehydrorhamnose reductase</fullName>
        <ecNumber evidence="2">1.1.1.133</ecNumber>
    </recommendedName>
</protein>
<dbReference type="Pfam" id="PF04321">
    <property type="entry name" value="RmlD_sub_bind"/>
    <property type="match status" value="1"/>
</dbReference>
<keyword evidence="2" id="KW-0560">Oxidoreductase</keyword>
<dbReference type="Gene3D" id="3.40.50.720">
    <property type="entry name" value="NAD(P)-binding Rossmann-like Domain"/>
    <property type="match status" value="1"/>
</dbReference>
<dbReference type="InterPro" id="IPR029903">
    <property type="entry name" value="RmlD-like-bd"/>
</dbReference>
<dbReference type="PANTHER" id="PTHR10491:SF4">
    <property type="entry name" value="METHIONINE ADENOSYLTRANSFERASE 2 SUBUNIT BETA"/>
    <property type="match status" value="1"/>
</dbReference>
<name>A0ABN2MCL8_9ACTN</name>
<organism evidence="4 5">
    <name type="scientific">Luedemannella flava</name>
    <dbReference type="NCBI Taxonomy" id="349316"/>
    <lineage>
        <taxon>Bacteria</taxon>
        <taxon>Bacillati</taxon>
        <taxon>Actinomycetota</taxon>
        <taxon>Actinomycetes</taxon>
        <taxon>Micromonosporales</taxon>
        <taxon>Micromonosporaceae</taxon>
        <taxon>Luedemannella</taxon>
    </lineage>
</organism>
<proteinExistence type="inferred from homology"/>